<dbReference type="EMBL" id="BK014647">
    <property type="protein sequence ID" value="DAD65666.1"/>
    <property type="molecule type" value="Genomic_DNA"/>
</dbReference>
<dbReference type="Gene3D" id="2.30.30.290">
    <property type="entry name" value="YopX-like domains"/>
    <property type="match status" value="1"/>
</dbReference>
<dbReference type="InterPro" id="IPR019096">
    <property type="entry name" value="YopX_protein"/>
</dbReference>
<dbReference type="InterPro" id="IPR023385">
    <property type="entry name" value="YopX-like_C"/>
</dbReference>
<dbReference type="Pfam" id="PF09643">
    <property type="entry name" value="YopX"/>
    <property type="match status" value="1"/>
</dbReference>
<evidence type="ECO:0000259" key="1">
    <source>
        <dbReference type="Pfam" id="PF09643"/>
    </source>
</evidence>
<sequence length="136" mass="15767">MRTIKFRGKPTVIVKDWVYGGYKKENIIWNKDLLIPMDSIVDPETVGQFTGLYDKNGTEIYENDILKVKTNEGIEYNPLLVVYSEVYGGFCLLSKNVLNITPNKPHRPINPNWWDGFKDEIEIIGNIHDNPELLRQ</sequence>
<accession>A0A8S5L7C6</accession>
<name>A0A8S5L7C6_9CAUD</name>
<dbReference type="NCBIfam" id="TIGR01671">
    <property type="entry name" value="phage_TIGR01671"/>
    <property type="match status" value="1"/>
</dbReference>
<protein>
    <submittedName>
        <fullName evidence="2">YopX protein</fullName>
    </submittedName>
</protein>
<feature type="domain" description="YopX protein" evidence="1">
    <location>
        <begin position="42"/>
        <end position="134"/>
    </location>
</feature>
<organism evidence="2">
    <name type="scientific">Siphoviridae sp. ctnFV5</name>
    <dbReference type="NCBI Taxonomy" id="2823600"/>
    <lineage>
        <taxon>Viruses</taxon>
        <taxon>Duplodnaviria</taxon>
        <taxon>Heunggongvirae</taxon>
        <taxon>Uroviricota</taxon>
        <taxon>Caudoviricetes</taxon>
    </lineage>
</organism>
<dbReference type="SUPFAM" id="SSF159006">
    <property type="entry name" value="YopX-like"/>
    <property type="match status" value="1"/>
</dbReference>
<proteinExistence type="predicted"/>
<reference evidence="2" key="1">
    <citation type="journal article" date="2021" name="Proc. Natl. Acad. Sci. U.S.A.">
        <title>A Catalog of Tens of Thousands of Viruses from Human Metagenomes Reveals Hidden Associations with Chronic Diseases.</title>
        <authorList>
            <person name="Tisza M.J."/>
            <person name="Buck C.B."/>
        </authorList>
    </citation>
    <scope>NUCLEOTIDE SEQUENCE</scope>
    <source>
        <strain evidence="2">CtnFV5</strain>
    </source>
</reference>
<dbReference type="InterPro" id="IPR010024">
    <property type="entry name" value="CHP16711"/>
</dbReference>
<evidence type="ECO:0000313" key="2">
    <source>
        <dbReference type="EMBL" id="DAD65666.1"/>
    </source>
</evidence>